<sequence>MPDDIADTDDFFELGGDSLLALEAATESRRAGLEMPASGVLRRPVLADLAAAVIDPALFALPSGADSAVTTERS</sequence>
<comment type="caution">
    <text evidence="2">The sequence shown here is derived from an EMBL/GenBank/DDBJ whole genome shotgun (WGS) entry which is preliminary data.</text>
</comment>
<dbReference type="InterPro" id="IPR036736">
    <property type="entry name" value="ACP-like_sf"/>
</dbReference>
<feature type="domain" description="Carrier" evidence="1">
    <location>
        <begin position="1"/>
        <end position="57"/>
    </location>
</feature>
<accession>A0AAE3YKM8</accession>
<protein>
    <recommendedName>
        <fullName evidence="1">Carrier domain-containing protein</fullName>
    </recommendedName>
</protein>
<keyword evidence="3" id="KW-1185">Reference proteome</keyword>
<dbReference type="InterPro" id="IPR009081">
    <property type="entry name" value="PP-bd_ACP"/>
</dbReference>
<dbReference type="Proteomes" id="UP001183643">
    <property type="component" value="Unassembled WGS sequence"/>
</dbReference>
<dbReference type="Gene3D" id="1.10.1200.10">
    <property type="entry name" value="ACP-like"/>
    <property type="match status" value="1"/>
</dbReference>
<dbReference type="SUPFAM" id="SSF47336">
    <property type="entry name" value="ACP-like"/>
    <property type="match status" value="1"/>
</dbReference>
<reference evidence="2" key="1">
    <citation type="submission" date="2023-07" db="EMBL/GenBank/DDBJ databases">
        <title>Sequencing the genomes of 1000 actinobacteria strains.</title>
        <authorList>
            <person name="Klenk H.-P."/>
        </authorList>
    </citation>
    <scope>NUCLEOTIDE SEQUENCE</scope>
    <source>
        <strain evidence="2">DSM 44707</strain>
    </source>
</reference>
<dbReference type="AlphaFoldDB" id="A0AAE3YKM8"/>
<evidence type="ECO:0000313" key="2">
    <source>
        <dbReference type="EMBL" id="MDR7275573.1"/>
    </source>
</evidence>
<organism evidence="2 3">
    <name type="scientific">Catenuloplanes atrovinosus</name>
    <dbReference type="NCBI Taxonomy" id="137266"/>
    <lineage>
        <taxon>Bacteria</taxon>
        <taxon>Bacillati</taxon>
        <taxon>Actinomycetota</taxon>
        <taxon>Actinomycetes</taxon>
        <taxon>Micromonosporales</taxon>
        <taxon>Micromonosporaceae</taxon>
        <taxon>Catenuloplanes</taxon>
    </lineage>
</organism>
<dbReference type="EMBL" id="JAVDYB010000001">
    <property type="protein sequence ID" value="MDR7275573.1"/>
    <property type="molecule type" value="Genomic_DNA"/>
</dbReference>
<dbReference type="Pfam" id="PF00550">
    <property type="entry name" value="PP-binding"/>
    <property type="match status" value="1"/>
</dbReference>
<name>A0AAE3YKM8_9ACTN</name>
<dbReference type="PROSITE" id="PS50075">
    <property type="entry name" value="CARRIER"/>
    <property type="match status" value="1"/>
</dbReference>
<evidence type="ECO:0000259" key="1">
    <source>
        <dbReference type="PROSITE" id="PS50075"/>
    </source>
</evidence>
<proteinExistence type="predicted"/>
<gene>
    <name evidence="2" type="ORF">J2S41_002351</name>
</gene>
<evidence type="ECO:0000313" key="3">
    <source>
        <dbReference type="Proteomes" id="UP001183643"/>
    </source>
</evidence>